<comment type="subunit">
    <text evidence="4">The glycine cleavage system is composed of four proteins: P, T, L and H. In this organism, the P 'protein' is a heterodimer of two subunits.</text>
</comment>
<dbReference type="InterPro" id="IPR015424">
    <property type="entry name" value="PyrdxlP-dep_Trfase"/>
</dbReference>
<dbReference type="Gene3D" id="3.90.1150.10">
    <property type="entry name" value="Aspartate Aminotransferase, domain 1"/>
    <property type="match status" value="1"/>
</dbReference>
<dbReference type="PANTHER" id="PTHR42806">
    <property type="entry name" value="GLYCINE CLEAVAGE SYSTEM P-PROTEIN"/>
    <property type="match status" value="1"/>
</dbReference>
<keyword evidence="2 4" id="KW-0560">Oxidoreductase</keyword>
<dbReference type="PIRSF" id="PIRSF006815">
    <property type="entry name" value="GcvPA"/>
    <property type="match status" value="1"/>
</dbReference>
<evidence type="ECO:0000256" key="2">
    <source>
        <dbReference type="ARBA" id="ARBA00023002"/>
    </source>
</evidence>
<dbReference type="InterPro" id="IPR049315">
    <property type="entry name" value="GDC-P_N"/>
</dbReference>
<dbReference type="OrthoDB" id="9771867at2"/>
<evidence type="ECO:0000259" key="5">
    <source>
        <dbReference type="Pfam" id="PF02347"/>
    </source>
</evidence>
<evidence type="ECO:0000313" key="6">
    <source>
        <dbReference type="EMBL" id="PKZ21508.1"/>
    </source>
</evidence>
<dbReference type="InterPro" id="IPR023010">
    <property type="entry name" value="GcvPA"/>
</dbReference>
<sequence length="454" mass="50024">MSDYKHRYLPVTEEDRKEMLETIGVQSVDELFDDIPASVRDSVKEAFKQLPEALTESELKKHAVEIAAKNVNADDYAYFLGAGVYDHFIPAVVSSITQRQEFLTAYTPYQPEASQGELQALFEYQTMLAELTGMYVTNDSTYDGFVSLGEACNLATKQSKRNKVLLSMGVHPQGREVLHTYGYGMDYEVEDIPLKGDVTDFDKLKEAFSADEVGAIVVQYPNFLGSIEDLKAIKDLMEGSKALLIVSANPLALGVLESPGALGADIVVGDTQPFGIPMSFGGPHAGYIATTKKYMRKLPSRIIGQTVDANGQRGYAMTMQTREQHIRREKATSNMSSNQGLMALTSAVFMSAVGKEGIIEMAKRNINKAHYLAKALKEKGFDVLNESAFFNEFIVDLKQPVAEVNKALLDKGFVGGYDVSDVYGQDNTVLLCATEKRTKEEIDAFVEALVEVTK</sequence>
<comment type="similarity">
    <text evidence="4">Belongs to the GcvP family. N-terminal subunit subfamily.</text>
</comment>
<dbReference type="GO" id="GO:0019464">
    <property type="term" value="P:glycine decarboxylation via glycine cleavage system"/>
    <property type="evidence" value="ECO:0007669"/>
    <property type="project" value="UniProtKB-UniRule"/>
</dbReference>
<dbReference type="InterPro" id="IPR020581">
    <property type="entry name" value="GDC_P"/>
</dbReference>
<comment type="function">
    <text evidence="1 4">The glycine cleavage system catalyzes the degradation of glycine. The P protein binds the alpha-amino group of glycine through its pyridoxal phosphate cofactor; CO(2) is released and the remaining methylamine moiety is then transferred to the lipoamide cofactor of the H protein.</text>
</comment>
<dbReference type="InterPro" id="IPR015422">
    <property type="entry name" value="PyrdxlP-dep_Trfase_small"/>
</dbReference>
<proteinExistence type="inferred from homology"/>
<evidence type="ECO:0000313" key="7">
    <source>
        <dbReference type="Proteomes" id="UP000234239"/>
    </source>
</evidence>
<gene>
    <name evidence="4" type="primary">gcvPA</name>
    <name evidence="6" type="ORF">CYJ28_06255</name>
</gene>
<comment type="caution">
    <text evidence="6">The sequence shown here is derived from an EMBL/GenBank/DDBJ whole genome shotgun (WGS) entry which is preliminary data.</text>
</comment>
<organism evidence="6 7">
    <name type="scientific">Aerococcus sanguinicola</name>
    <dbReference type="NCBI Taxonomy" id="119206"/>
    <lineage>
        <taxon>Bacteria</taxon>
        <taxon>Bacillati</taxon>
        <taxon>Bacillota</taxon>
        <taxon>Bacilli</taxon>
        <taxon>Lactobacillales</taxon>
        <taxon>Aerococcaceae</taxon>
        <taxon>Aerococcus</taxon>
    </lineage>
</organism>
<dbReference type="NCBIfam" id="NF001696">
    <property type="entry name" value="PRK00451.1"/>
    <property type="match status" value="1"/>
</dbReference>
<dbReference type="RefSeq" id="WP_083272388.1">
    <property type="nucleotide sequence ID" value="NZ_CAJHKM010000004.1"/>
</dbReference>
<dbReference type="Gene3D" id="3.40.640.10">
    <property type="entry name" value="Type I PLP-dependent aspartate aminotransferase-like (Major domain)"/>
    <property type="match status" value="1"/>
</dbReference>
<reference evidence="6 7" key="1">
    <citation type="submission" date="2017-12" db="EMBL/GenBank/DDBJ databases">
        <title>Phylogenetic diversity of female urinary microbiome.</title>
        <authorList>
            <person name="Thomas-White K."/>
            <person name="Wolfe A.J."/>
        </authorList>
    </citation>
    <scope>NUCLEOTIDE SEQUENCE [LARGE SCALE GENOMIC DNA]</scope>
    <source>
        <strain evidence="6 7">UMB0139</strain>
    </source>
</reference>
<dbReference type="GeneID" id="92903004"/>
<evidence type="ECO:0000256" key="4">
    <source>
        <dbReference type="HAMAP-Rule" id="MF_00712"/>
    </source>
</evidence>
<evidence type="ECO:0000256" key="1">
    <source>
        <dbReference type="ARBA" id="ARBA00003788"/>
    </source>
</evidence>
<accession>A0A2I1MN00</accession>
<dbReference type="CDD" id="cd00613">
    <property type="entry name" value="GDC-P"/>
    <property type="match status" value="1"/>
</dbReference>
<dbReference type="GO" id="GO:0004375">
    <property type="term" value="F:glycine dehydrogenase (decarboxylating) activity"/>
    <property type="evidence" value="ECO:0007669"/>
    <property type="project" value="UniProtKB-EC"/>
</dbReference>
<dbReference type="PANTHER" id="PTHR42806:SF1">
    <property type="entry name" value="GLYCINE DEHYDROGENASE (DECARBOXYLATING)"/>
    <property type="match status" value="1"/>
</dbReference>
<dbReference type="InterPro" id="IPR015421">
    <property type="entry name" value="PyrdxlP-dep_Trfase_major"/>
</dbReference>
<name>A0A2I1MN00_9LACT</name>
<dbReference type="EMBL" id="PKGY01000003">
    <property type="protein sequence ID" value="PKZ21508.1"/>
    <property type="molecule type" value="Genomic_DNA"/>
</dbReference>
<feature type="domain" description="Glycine cleavage system P-protein N-terminal" evidence="5">
    <location>
        <begin position="6"/>
        <end position="448"/>
    </location>
</feature>
<dbReference type="SUPFAM" id="SSF53383">
    <property type="entry name" value="PLP-dependent transferases"/>
    <property type="match status" value="1"/>
</dbReference>
<dbReference type="EC" id="1.4.4.2" evidence="4"/>
<dbReference type="Pfam" id="PF02347">
    <property type="entry name" value="GDC-P"/>
    <property type="match status" value="1"/>
</dbReference>
<dbReference type="Proteomes" id="UP000234239">
    <property type="component" value="Unassembled WGS sequence"/>
</dbReference>
<protein>
    <recommendedName>
        <fullName evidence="4">Probable glycine dehydrogenase (decarboxylating) subunit 1</fullName>
        <ecNumber evidence="4">1.4.4.2</ecNumber>
    </recommendedName>
    <alternativeName>
        <fullName evidence="4">Glycine cleavage system P-protein subunit 1</fullName>
    </alternativeName>
    <alternativeName>
        <fullName evidence="4">Glycine decarboxylase subunit 1</fullName>
    </alternativeName>
    <alternativeName>
        <fullName evidence="4">Glycine dehydrogenase (aminomethyl-transferring) subunit 1</fullName>
    </alternativeName>
</protein>
<evidence type="ECO:0000256" key="3">
    <source>
        <dbReference type="ARBA" id="ARBA00049026"/>
    </source>
</evidence>
<dbReference type="HAMAP" id="MF_00712">
    <property type="entry name" value="GcvPA"/>
    <property type="match status" value="1"/>
</dbReference>
<dbReference type="AlphaFoldDB" id="A0A2I1MN00"/>
<comment type="catalytic activity">
    <reaction evidence="3 4">
        <text>N(6)-[(R)-lipoyl]-L-lysyl-[glycine-cleavage complex H protein] + glycine + H(+) = N(6)-[(R)-S(8)-aminomethyldihydrolipoyl]-L-lysyl-[glycine-cleavage complex H protein] + CO2</text>
        <dbReference type="Rhea" id="RHEA:24304"/>
        <dbReference type="Rhea" id="RHEA-COMP:10494"/>
        <dbReference type="Rhea" id="RHEA-COMP:10495"/>
        <dbReference type="ChEBI" id="CHEBI:15378"/>
        <dbReference type="ChEBI" id="CHEBI:16526"/>
        <dbReference type="ChEBI" id="CHEBI:57305"/>
        <dbReference type="ChEBI" id="CHEBI:83099"/>
        <dbReference type="ChEBI" id="CHEBI:83143"/>
        <dbReference type="EC" id="1.4.4.2"/>
    </reaction>
</comment>
<dbReference type="GO" id="GO:0009116">
    <property type="term" value="P:nucleoside metabolic process"/>
    <property type="evidence" value="ECO:0007669"/>
    <property type="project" value="InterPro"/>
</dbReference>